<dbReference type="InterPro" id="IPR004358">
    <property type="entry name" value="Sig_transdc_His_kin-like_C"/>
</dbReference>
<reference evidence="6 7" key="1">
    <citation type="submission" date="2018-05" db="EMBL/GenBank/DDBJ databases">
        <title>Mucilaginibacter hurinus sp. nov., isolated from briquette warehouse soil.</title>
        <authorList>
            <person name="Choi L."/>
        </authorList>
    </citation>
    <scope>NUCLEOTIDE SEQUENCE [LARGE SCALE GENOMIC DNA]</scope>
    <source>
        <strain evidence="6 7">ZR32</strain>
    </source>
</reference>
<comment type="catalytic activity">
    <reaction evidence="1">
        <text>ATP + protein L-histidine = ADP + protein N-phospho-L-histidine.</text>
        <dbReference type="EC" id="2.7.13.3"/>
    </reaction>
</comment>
<dbReference type="InterPro" id="IPR005467">
    <property type="entry name" value="His_kinase_dom"/>
</dbReference>
<dbReference type="PANTHER" id="PTHR42878:SF15">
    <property type="entry name" value="BACTERIOPHYTOCHROME"/>
    <property type="match status" value="1"/>
</dbReference>
<evidence type="ECO:0000313" key="6">
    <source>
        <dbReference type="EMBL" id="RCH55466.1"/>
    </source>
</evidence>
<keyword evidence="4" id="KW-0418">Kinase</keyword>
<evidence type="ECO:0000256" key="2">
    <source>
        <dbReference type="ARBA" id="ARBA00012438"/>
    </source>
</evidence>
<dbReference type="InterPro" id="IPR003594">
    <property type="entry name" value="HATPase_dom"/>
</dbReference>
<protein>
    <recommendedName>
        <fullName evidence="2">histidine kinase</fullName>
        <ecNumber evidence="2">2.7.13.3</ecNumber>
    </recommendedName>
</protein>
<accession>A0A367GRJ6</accession>
<evidence type="ECO:0000256" key="1">
    <source>
        <dbReference type="ARBA" id="ARBA00000085"/>
    </source>
</evidence>
<dbReference type="PRINTS" id="PR00344">
    <property type="entry name" value="BCTRLSENSOR"/>
</dbReference>
<evidence type="ECO:0000313" key="7">
    <source>
        <dbReference type="Proteomes" id="UP000253209"/>
    </source>
</evidence>
<dbReference type="SMART" id="SM00387">
    <property type="entry name" value="HATPase_c"/>
    <property type="match status" value="1"/>
</dbReference>
<keyword evidence="3" id="KW-0808">Transferase</keyword>
<dbReference type="GO" id="GO:0007234">
    <property type="term" value="P:osmosensory signaling via phosphorelay pathway"/>
    <property type="evidence" value="ECO:0007669"/>
    <property type="project" value="TreeGrafter"/>
</dbReference>
<dbReference type="Proteomes" id="UP000253209">
    <property type="component" value="Unassembled WGS sequence"/>
</dbReference>
<sequence>MDGKVLNDHTIQYAITDNGIGIDKKEQDEIFELFSRSKNANTFEGSGVGLAIVKRILDKHHGRVWVESNVGSGATFFVNFRRYQETEYLN</sequence>
<dbReference type="PROSITE" id="PS50109">
    <property type="entry name" value="HIS_KIN"/>
    <property type="match status" value="1"/>
</dbReference>
<dbReference type="InterPro" id="IPR050351">
    <property type="entry name" value="BphY/WalK/GraS-like"/>
</dbReference>
<dbReference type="PANTHER" id="PTHR42878">
    <property type="entry name" value="TWO-COMPONENT HISTIDINE KINASE"/>
    <property type="match status" value="1"/>
</dbReference>
<dbReference type="EC" id="2.7.13.3" evidence="2"/>
<dbReference type="Gene3D" id="3.30.565.10">
    <property type="entry name" value="Histidine kinase-like ATPase, C-terminal domain"/>
    <property type="match status" value="1"/>
</dbReference>
<name>A0A367GRJ6_9SPHI</name>
<evidence type="ECO:0000256" key="4">
    <source>
        <dbReference type="ARBA" id="ARBA00022777"/>
    </source>
</evidence>
<evidence type="ECO:0000256" key="3">
    <source>
        <dbReference type="ARBA" id="ARBA00022679"/>
    </source>
</evidence>
<dbReference type="GO" id="GO:0004673">
    <property type="term" value="F:protein histidine kinase activity"/>
    <property type="evidence" value="ECO:0007669"/>
    <property type="project" value="UniProtKB-EC"/>
</dbReference>
<dbReference type="GO" id="GO:0030295">
    <property type="term" value="F:protein kinase activator activity"/>
    <property type="evidence" value="ECO:0007669"/>
    <property type="project" value="TreeGrafter"/>
</dbReference>
<dbReference type="Pfam" id="PF02518">
    <property type="entry name" value="HATPase_c"/>
    <property type="match status" value="1"/>
</dbReference>
<dbReference type="SUPFAM" id="SSF55874">
    <property type="entry name" value="ATPase domain of HSP90 chaperone/DNA topoisomerase II/histidine kinase"/>
    <property type="match status" value="1"/>
</dbReference>
<feature type="domain" description="Histidine kinase" evidence="5">
    <location>
        <begin position="1"/>
        <end position="84"/>
    </location>
</feature>
<dbReference type="OrthoDB" id="9813151at2"/>
<dbReference type="GO" id="GO:0000156">
    <property type="term" value="F:phosphorelay response regulator activity"/>
    <property type="evidence" value="ECO:0007669"/>
    <property type="project" value="TreeGrafter"/>
</dbReference>
<evidence type="ECO:0000259" key="5">
    <source>
        <dbReference type="PROSITE" id="PS50109"/>
    </source>
</evidence>
<dbReference type="EMBL" id="QGDC01000003">
    <property type="protein sequence ID" value="RCH55466.1"/>
    <property type="molecule type" value="Genomic_DNA"/>
</dbReference>
<comment type="caution">
    <text evidence="6">The sequence shown here is derived from an EMBL/GenBank/DDBJ whole genome shotgun (WGS) entry which is preliminary data.</text>
</comment>
<dbReference type="InterPro" id="IPR036890">
    <property type="entry name" value="HATPase_C_sf"/>
</dbReference>
<organism evidence="6 7">
    <name type="scientific">Mucilaginibacter hurinus</name>
    <dbReference type="NCBI Taxonomy" id="2201324"/>
    <lineage>
        <taxon>Bacteria</taxon>
        <taxon>Pseudomonadati</taxon>
        <taxon>Bacteroidota</taxon>
        <taxon>Sphingobacteriia</taxon>
        <taxon>Sphingobacteriales</taxon>
        <taxon>Sphingobacteriaceae</taxon>
        <taxon>Mucilaginibacter</taxon>
    </lineage>
</organism>
<gene>
    <name evidence="6" type="ORF">DJ568_06110</name>
</gene>
<keyword evidence="7" id="KW-1185">Reference proteome</keyword>
<proteinExistence type="predicted"/>
<dbReference type="AlphaFoldDB" id="A0A367GRJ6"/>